<dbReference type="NCBIfam" id="TIGR02799">
    <property type="entry name" value="thio_ybgC"/>
    <property type="match status" value="1"/>
</dbReference>
<protein>
    <submittedName>
        <fullName evidence="3">Tol-pal system-associated acyl-CoA thioesterase</fullName>
    </submittedName>
</protein>
<name>A0AAE3T0C3_9BURK</name>
<organism evidence="3 4">
    <name type="scientific">Xenophilus arseniciresistens</name>
    <dbReference type="NCBI Taxonomy" id="1283306"/>
    <lineage>
        <taxon>Bacteria</taxon>
        <taxon>Pseudomonadati</taxon>
        <taxon>Pseudomonadota</taxon>
        <taxon>Betaproteobacteria</taxon>
        <taxon>Burkholderiales</taxon>
        <taxon>Comamonadaceae</taxon>
        <taxon>Xenophilus</taxon>
    </lineage>
</organism>
<dbReference type="CDD" id="cd00586">
    <property type="entry name" value="4HBT"/>
    <property type="match status" value="1"/>
</dbReference>
<evidence type="ECO:0000256" key="1">
    <source>
        <dbReference type="ARBA" id="ARBA00005953"/>
    </source>
</evidence>
<evidence type="ECO:0000256" key="2">
    <source>
        <dbReference type="ARBA" id="ARBA00022801"/>
    </source>
</evidence>
<dbReference type="InterPro" id="IPR006684">
    <property type="entry name" value="YbgC/YbaW"/>
</dbReference>
<dbReference type="NCBIfam" id="TIGR00051">
    <property type="entry name" value="YbgC/FadM family acyl-CoA thioesterase"/>
    <property type="match status" value="1"/>
</dbReference>
<dbReference type="FunFam" id="3.10.129.10:FF:000004">
    <property type="entry name" value="Tol-pal system-associated acyl-CoA thioesterase"/>
    <property type="match status" value="1"/>
</dbReference>
<comment type="similarity">
    <text evidence="1">Belongs to the 4-hydroxybenzoyl-CoA thioesterase family.</text>
</comment>
<dbReference type="RefSeq" id="WP_271429427.1">
    <property type="nucleotide sequence ID" value="NZ_JAQIPB010000008.1"/>
</dbReference>
<accession>A0AAE3T0C3</accession>
<evidence type="ECO:0000313" key="3">
    <source>
        <dbReference type="EMBL" id="MDA7417964.1"/>
    </source>
</evidence>
<dbReference type="Pfam" id="PF13279">
    <property type="entry name" value="4HBT_2"/>
    <property type="match status" value="1"/>
</dbReference>
<comment type="caution">
    <text evidence="3">The sequence shown here is derived from an EMBL/GenBank/DDBJ whole genome shotgun (WGS) entry which is preliminary data.</text>
</comment>
<dbReference type="InterPro" id="IPR050563">
    <property type="entry name" value="4-hydroxybenzoyl-CoA_TE"/>
</dbReference>
<dbReference type="Gene3D" id="3.10.129.10">
    <property type="entry name" value="Hotdog Thioesterase"/>
    <property type="match status" value="1"/>
</dbReference>
<dbReference type="Proteomes" id="UP001212602">
    <property type="component" value="Unassembled WGS sequence"/>
</dbReference>
<gene>
    <name evidence="3" type="primary">ybgC</name>
    <name evidence="3" type="ORF">PGB34_16495</name>
</gene>
<sequence>MRQAAPQAEGQPFELQLRVYWEDTDAGGIVFYANYLKYMERARTEWLRALGVHQRELREQTGGMFVVSEAQLKYHRPARLDDVLCITTQLQHLGTASIVMLQAAYRLDPAAEAGRQLLCEGTIRIGWVDAQRMRPTRIPDTVTGTLKAVPGSITVANGPGLASGLSAFPREPLS</sequence>
<keyword evidence="2" id="KW-0378">Hydrolase</keyword>
<dbReference type="InterPro" id="IPR014166">
    <property type="entry name" value="Tol-Pal_acyl-CoA_thioesterase"/>
</dbReference>
<dbReference type="PANTHER" id="PTHR31793:SF37">
    <property type="entry name" value="ACYL-COA THIOESTER HYDROLASE YBGC"/>
    <property type="match status" value="1"/>
</dbReference>
<dbReference type="AlphaFoldDB" id="A0AAE3T0C3"/>
<dbReference type="GO" id="GO:0047617">
    <property type="term" value="F:fatty acyl-CoA hydrolase activity"/>
    <property type="evidence" value="ECO:0007669"/>
    <property type="project" value="TreeGrafter"/>
</dbReference>
<proteinExistence type="inferred from homology"/>
<evidence type="ECO:0000313" key="4">
    <source>
        <dbReference type="Proteomes" id="UP001212602"/>
    </source>
</evidence>
<dbReference type="PANTHER" id="PTHR31793">
    <property type="entry name" value="4-HYDROXYBENZOYL-COA THIOESTERASE FAMILY MEMBER"/>
    <property type="match status" value="1"/>
</dbReference>
<keyword evidence="4" id="KW-1185">Reference proteome</keyword>
<dbReference type="EMBL" id="JAQIPB010000008">
    <property type="protein sequence ID" value="MDA7417964.1"/>
    <property type="molecule type" value="Genomic_DNA"/>
</dbReference>
<dbReference type="InterPro" id="IPR029069">
    <property type="entry name" value="HotDog_dom_sf"/>
</dbReference>
<dbReference type="SUPFAM" id="SSF54637">
    <property type="entry name" value="Thioesterase/thiol ester dehydrase-isomerase"/>
    <property type="match status" value="1"/>
</dbReference>
<reference evidence="3" key="1">
    <citation type="submission" date="2023-01" db="EMBL/GenBank/DDBJ databases">
        <title>Xenophilus mangrovi sp. nov., isolated from soil of Mangrove nature reserve.</title>
        <authorList>
            <person name="Xu S."/>
            <person name="Liu Z."/>
            <person name="Xu Y."/>
        </authorList>
    </citation>
    <scope>NUCLEOTIDE SEQUENCE</scope>
    <source>
        <strain evidence="3">YW8</strain>
    </source>
</reference>